<proteinExistence type="predicted"/>
<evidence type="ECO:0000313" key="1">
    <source>
        <dbReference type="EMBL" id="KAI4823645.1"/>
    </source>
</evidence>
<feature type="non-terminal residue" evidence="1">
    <location>
        <position position="105"/>
    </location>
</feature>
<dbReference type="EMBL" id="CM043791">
    <property type="protein sequence ID" value="KAI4823645.1"/>
    <property type="molecule type" value="Genomic_DNA"/>
</dbReference>
<comment type="caution">
    <text evidence="1">The sequence shown here is derived from an EMBL/GenBank/DDBJ whole genome shotgun (WGS) entry which is preliminary data.</text>
</comment>
<dbReference type="Proteomes" id="UP001057452">
    <property type="component" value="Chromosome 7"/>
</dbReference>
<gene>
    <name evidence="1" type="ORF">KUCAC02_012223</name>
</gene>
<sequence length="105" mass="11204">GVKFHIRPGQTSSISSVLTQKGLWLRIGVSGSATVQPTGALYPKPGPVYQPASDPGNTTAGSDPFLHVRCPNCQPSSCEQEQKAARRLSWRPSRSCRGLKTDASP</sequence>
<organism evidence="1 2">
    <name type="scientific">Chaenocephalus aceratus</name>
    <name type="common">Blackfin icefish</name>
    <name type="synonym">Chaenichthys aceratus</name>
    <dbReference type="NCBI Taxonomy" id="36190"/>
    <lineage>
        <taxon>Eukaryota</taxon>
        <taxon>Metazoa</taxon>
        <taxon>Chordata</taxon>
        <taxon>Craniata</taxon>
        <taxon>Vertebrata</taxon>
        <taxon>Euteleostomi</taxon>
        <taxon>Actinopterygii</taxon>
        <taxon>Neopterygii</taxon>
        <taxon>Teleostei</taxon>
        <taxon>Neoteleostei</taxon>
        <taxon>Acanthomorphata</taxon>
        <taxon>Eupercaria</taxon>
        <taxon>Perciformes</taxon>
        <taxon>Notothenioidei</taxon>
        <taxon>Channichthyidae</taxon>
        <taxon>Chaenocephalus</taxon>
    </lineage>
</organism>
<protein>
    <submittedName>
        <fullName evidence="1">Uncharacterized protein</fullName>
    </submittedName>
</protein>
<name>A0ACB9XBR6_CHAAC</name>
<feature type="non-terminal residue" evidence="1">
    <location>
        <position position="1"/>
    </location>
</feature>
<accession>A0ACB9XBR6</accession>
<keyword evidence="2" id="KW-1185">Reference proteome</keyword>
<reference evidence="1" key="1">
    <citation type="submission" date="2022-05" db="EMBL/GenBank/DDBJ databases">
        <title>Chromosome-level genome of Chaenocephalus aceratus.</title>
        <authorList>
            <person name="Park H."/>
        </authorList>
    </citation>
    <scope>NUCLEOTIDE SEQUENCE</scope>
    <source>
        <strain evidence="1">KU_202001</strain>
    </source>
</reference>
<evidence type="ECO:0000313" key="2">
    <source>
        <dbReference type="Proteomes" id="UP001057452"/>
    </source>
</evidence>